<evidence type="ECO:0000313" key="3">
    <source>
        <dbReference type="EMBL" id="AXF85948.1"/>
    </source>
</evidence>
<feature type="transmembrane region" description="Helical" evidence="1">
    <location>
        <begin position="202"/>
        <end position="223"/>
    </location>
</feature>
<dbReference type="InterPro" id="IPR000326">
    <property type="entry name" value="PAP2/HPO"/>
</dbReference>
<dbReference type="SUPFAM" id="SSF48317">
    <property type="entry name" value="Acid phosphatase/Vanadium-dependent haloperoxidase"/>
    <property type="match status" value="1"/>
</dbReference>
<organism evidence="3 4">
    <name type="scientific">Ephemeroptericola cinctiostellae</name>
    <dbReference type="NCBI Taxonomy" id="2268024"/>
    <lineage>
        <taxon>Bacteria</taxon>
        <taxon>Pseudomonadati</taxon>
        <taxon>Pseudomonadota</taxon>
        <taxon>Betaproteobacteria</taxon>
        <taxon>Burkholderiales</taxon>
        <taxon>Burkholderiaceae</taxon>
        <taxon>Ephemeroptericola</taxon>
    </lineage>
</organism>
<dbReference type="EMBL" id="CP031124">
    <property type="protein sequence ID" value="AXF85948.1"/>
    <property type="molecule type" value="Genomic_DNA"/>
</dbReference>
<name>A0A345DC60_9BURK</name>
<dbReference type="Pfam" id="PF01569">
    <property type="entry name" value="PAP2"/>
    <property type="match status" value="1"/>
</dbReference>
<proteinExistence type="predicted"/>
<feature type="domain" description="Phosphatidic acid phosphatase type 2/haloperoxidase" evidence="2">
    <location>
        <begin position="107"/>
        <end position="242"/>
    </location>
</feature>
<dbReference type="OrthoDB" id="7348799at2"/>
<sequence length="265" mass="30353">MNSNIHQGLKRVWVGLVVSFVFLLVFTEVLPWGHQMDMWVSHALFNSATGQFLYNHDTSWVEVVLHIWFKNALLLIPAYALLQVLMGLWLKRRNGFNGIQQEVWRRWLAALLAALLSMLLVTYLKKWTNQACPWSLIDFAGQWPYTDLFAVKPWGSSDMACWPAGHASGGFILLSFAFIGGWPPNVWNAQLKLGMVQPPIFLSARAFVWYAVVLGMLLGFARVSQGAHFFSHQFWALWWVVLANMVFVQINLIQSRWLAPLFSAK</sequence>
<feature type="transmembrane region" description="Helical" evidence="1">
    <location>
        <begin position="103"/>
        <end position="124"/>
    </location>
</feature>
<protein>
    <recommendedName>
        <fullName evidence="2">Phosphatidic acid phosphatase type 2/haloperoxidase domain-containing protein</fullName>
    </recommendedName>
</protein>
<dbReference type="RefSeq" id="WP_114563081.1">
    <property type="nucleotide sequence ID" value="NZ_CP031124.1"/>
</dbReference>
<keyword evidence="1" id="KW-1133">Transmembrane helix</keyword>
<gene>
    <name evidence="3" type="ORF">DTO96_101688</name>
</gene>
<feature type="transmembrane region" description="Helical" evidence="1">
    <location>
        <begin position="72"/>
        <end position="91"/>
    </location>
</feature>
<feature type="transmembrane region" description="Helical" evidence="1">
    <location>
        <begin position="12"/>
        <end position="32"/>
    </location>
</feature>
<dbReference type="KEGG" id="hyf:DTO96_101688"/>
<accession>A0A345DC60</accession>
<dbReference type="AlphaFoldDB" id="A0A345DC60"/>
<dbReference type="InterPro" id="IPR036938">
    <property type="entry name" value="PAP2/HPO_sf"/>
</dbReference>
<evidence type="ECO:0000313" key="4">
    <source>
        <dbReference type="Proteomes" id="UP000252182"/>
    </source>
</evidence>
<dbReference type="Proteomes" id="UP000252182">
    <property type="component" value="Chromosome"/>
</dbReference>
<feature type="transmembrane region" description="Helical" evidence="1">
    <location>
        <begin position="235"/>
        <end position="253"/>
    </location>
</feature>
<feature type="transmembrane region" description="Helical" evidence="1">
    <location>
        <begin position="162"/>
        <end position="182"/>
    </location>
</feature>
<evidence type="ECO:0000259" key="2">
    <source>
        <dbReference type="Pfam" id="PF01569"/>
    </source>
</evidence>
<reference evidence="4" key="1">
    <citation type="submission" date="2018-07" db="EMBL/GenBank/DDBJ databases">
        <authorList>
            <person name="Kim H."/>
        </authorList>
    </citation>
    <scope>NUCLEOTIDE SEQUENCE [LARGE SCALE GENOMIC DNA]</scope>
    <source>
        <strain evidence="4">F02</strain>
    </source>
</reference>
<evidence type="ECO:0000256" key="1">
    <source>
        <dbReference type="SAM" id="Phobius"/>
    </source>
</evidence>
<keyword evidence="4" id="KW-1185">Reference proteome</keyword>
<keyword evidence="1" id="KW-0472">Membrane</keyword>
<keyword evidence="1" id="KW-0812">Transmembrane</keyword>